<keyword evidence="2" id="KW-1133">Transmembrane helix</keyword>
<keyword evidence="5" id="KW-1185">Reference proteome</keyword>
<sequence>MDASEEPHLPPSVRRRYVLDGEQLVVAIHQHPVVVAEPVLTAIAILVLVILVDANVSAGLGGVVNVLWWVWFAAVARAVWMVFEWRQQWVVATNKRLMLTYGFIVRKVAMMPLTKVTDMSYHRTIMGRIFGWGTFVMESAGQQQALSEIRFVPNPDHNYRALCAEIFAVEDRERVTAVDDDVDEAHAWPDEHDDDPYRGVVQVEPGPMRMQRVAPPTRRDRDRWDEDWQQDRDAERDRARAAGRDAERGREGGRGAGGRTAGGRAPRDGHDTADLPIVDARVSQDAEARELLSSWEWFAKRYDNEPERGPDSGTSIYRSGDDTLS</sequence>
<feature type="transmembrane region" description="Helical" evidence="2">
    <location>
        <begin position="58"/>
        <end position="80"/>
    </location>
</feature>
<comment type="caution">
    <text evidence="4">The sequence shown here is derived from an EMBL/GenBank/DDBJ whole genome shotgun (WGS) entry which is preliminary data.</text>
</comment>
<evidence type="ECO:0000313" key="5">
    <source>
        <dbReference type="Proteomes" id="UP001521931"/>
    </source>
</evidence>
<gene>
    <name evidence="4" type="ORF">MHL29_01020</name>
</gene>
<dbReference type="PANTHER" id="PTHR37938:SF1">
    <property type="entry name" value="BLL0215 PROTEIN"/>
    <property type="match status" value="1"/>
</dbReference>
<evidence type="ECO:0000313" key="4">
    <source>
        <dbReference type="EMBL" id="MCG7320478.1"/>
    </source>
</evidence>
<proteinExistence type="predicted"/>
<organism evidence="4 5">
    <name type="scientific">Arsenicicoccus bolidensis</name>
    <dbReference type="NCBI Taxonomy" id="229480"/>
    <lineage>
        <taxon>Bacteria</taxon>
        <taxon>Bacillati</taxon>
        <taxon>Actinomycetota</taxon>
        <taxon>Actinomycetes</taxon>
        <taxon>Micrococcales</taxon>
        <taxon>Intrasporangiaceae</taxon>
        <taxon>Arsenicicoccus</taxon>
    </lineage>
</organism>
<reference evidence="4 5" key="1">
    <citation type="submission" date="2022-02" db="EMBL/GenBank/DDBJ databases">
        <title>Uncovering new skin microbiome diversity through culturing and metagenomics.</title>
        <authorList>
            <person name="Conlan S."/>
            <person name="Deming C."/>
            <person name="Nisc Comparative Sequencing Program N."/>
            <person name="Segre J.A."/>
        </authorList>
    </citation>
    <scope>NUCLEOTIDE SEQUENCE [LARGE SCALE GENOMIC DNA]</scope>
    <source>
        <strain evidence="4 5">ACRQZ</strain>
    </source>
</reference>
<dbReference type="Pfam" id="PF03703">
    <property type="entry name" value="bPH_2"/>
    <property type="match status" value="1"/>
</dbReference>
<feature type="compositionally biased region" description="Basic and acidic residues" evidence="1">
    <location>
        <begin position="217"/>
        <end position="253"/>
    </location>
</feature>
<protein>
    <submittedName>
        <fullName evidence="4">PH domain-containing protein</fullName>
    </submittedName>
</protein>
<keyword evidence="2" id="KW-0812">Transmembrane</keyword>
<dbReference type="EMBL" id="JAKRCV010000002">
    <property type="protein sequence ID" value="MCG7320478.1"/>
    <property type="molecule type" value="Genomic_DNA"/>
</dbReference>
<dbReference type="Proteomes" id="UP001521931">
    <property type="component" value="Unassembled WGS sequence"/>
</dbReference>
<feature type="compositionally biased region" description="Basic and acidic residues" evidence="1">
    <location>
        <begin position="301"/>
        <end position="310"/>
    </location>
</feature>
<name>A0ABS9PXX2_9MICO</name>
<evidence type="ECO:0000256" key="1">
    <source>
        <dbReference type="SAM" id="MobiDB-lite"/>
    </source>
</evidence>
<feature type="transmembrane region" description="Helical" evidence="2">
    <location>
        <begin position="33"/>
        <end position="52"/>
    </location>
</feature>
<feature type="region of interest" description="Disordered" evidence="1">
    <location>
        <begin position="185"/>
        <end position="281"/>
    </location>
</feature>
<evidence type="ECO:0000256" key="2">
    <source>
        <dbReference type="SAM" id="Phobius"/>
    </source>
</evidence>
<keyword evidence="2" id="KW-0472">Membrane</keyword>
<dbReference type="PANTHER" id="PTHR37938">
    <property type="entry name" value="BLL0215 PROTEIN"/>
    <property type="match status" value="1"/>
</dbReference>
<evidence type="ECO:0000259" key="3">
    <source>
        <dbReference type="Pfam" id="PF03703"/>
    </source>
</evidence>
<dbReference type="InterPro" id="IPR005182">
    <property type="entry name" value="YdbS-like_PH"/>
</dbReference>
<dbReference type="RefSeq" id="WP_239261482.1">
    <property type="nucleotide sequence ID" value="NZ_JAKRCV010000002.1"/>
</dbReference>
<accession>A0ABS9PXX2</accession>
<feature type="domain" description="YdbS-like PH" evidence="3">
    <location>
        <begin position="85"/>
        <end position="156"/>
    </location>
</feature>
<feature type="region of interest" description="Disordered" evidence="1">
    <location>
        <begin position="301"/>
        <end position="325"/>
    </location>
</feature>